<accession>A0ACC3CH45</accession>
<evidence type="ECO:0000313" key="1">
    <source>
        <dbReference type="EMBL" id="KAK1869133.1"/>
    </source>
</evidence>
<protein>
    <submittedName>
        <fullName evidence="1">Uncharacterized protein</fullName>
    </submittedName>
</protein>
<proteinExistence type="predicted"/>
<gene>
    <name evidence="1" type="ORF">I4F81_011615</name>
</gene>
<reference evidence="1" key="1">
    <citation type="submission" date="2019-11" db="EMBL/GenBank/DDBJ databases">
        <title>Nori genome reveals adaptations in red seaweeds to the harsh intertidal environment.</title>
        <authorList>
            <person name="Wang D."/>
            <person name="Mao Y."/>
        </authorList>
    </citation>
    <scope>NUCLEOTIDE SEQUENCE</scope>
    <source>
        <tissue evidence="1">Gametophyte</tissue>
    </source>
</reference>
<sequence>MATLPGAAPPPTRQLAAAFVSPVPLGRPRPALADRAARRRAAQTGGTPRGRWGSGGGDGGGPPLTPEQEEDVAVAAAATAERSRAAAAAAEEAAEEARRRRRDRVRILAATALAWADEPCTGRSANAARARAYVATERRLSAATVAAFGIGSAPDACDFLTTSLTRDCGYEENECVAVGLLSRSAKMGRVYDMFRDRVMVPIRMGTGMCDELQECLVGLTTTSVRVIG</sequence>
<dbReference type="Proteomes" id="UP000798662">
    <property type="component" value="Chromosome 3"/>
</dbReference>
<evidence type="ECO:0000313" key="2">
    <source>
        <dbReference type="Proteomes" id="UP000798662"/>
    </source>
</evidence>
<dbReference type="EMBL" id="CM020620">
    <property type="protein sequence ID" value="KAK1869133.1"/>
    <property type="molecule type" value="Genomic_DNA"/>
</dbReference>
<keyword evidence="2" id="KW-1185">Reference proteome</keyword>
<name>A0ACC3CH45_PYRYE</name>
<organism evidence="1 2">
    <name type="scientific">Pyropia yezoensis</name>
    <name type="common">Susabi-nori</name>
    <name type="synonym">Porphyra yezoensis</name>
    <dbReference type="NCBI Taxonomy" id="2788"/>
    <lineage>
        <taxon>Eukaryota</taxon>
        <taxon>Rhodophyta</taxon>
        <taxon>Bangiophyceae</taxon>
        <taxon>Bangiales</taxon>
        <taxon>Bangiaceae</taxon>
        <taxon>Pyropia</taxon>
    </lineage>
</organism>
<comment type="caution">
    <text evidence="1">The sequence shown here is derived from an EMBL/GenBank/DDBJ whole genome shotgun (WGS) entry which is preliminary data.</text>
</comment>